<reference evidence="8" key="2">
    <citation type="journal article" date="2014" name="ISME J.">
        <title>Microbial stratification in low pH oxic and suboxic macroscopic growths along an acid mine drainage.</title>
        <authorList>
            <person name="Mendez-Garcia C."/>
            <person name="Mesa V."/>
            <person name="Sprenger R.R."/>
            <person name="Richter M."/>
            <person name="Diez M.S."/>
            <person name="Solano J."/>
            <person name="Bargiela R."/>
            <person name="Golyshina O.V."/>
            <person name="Manteca A."/>
            <person name="Ramos J.L."/>
            <person name="Gallego J.R."/>
            <person name="Llorente I."/>
            <person name="Martins Dos Santos V.A."/>
            <person name="Jensen O.N."/>
            <person name="Pelaez A.I."/>
            <person name="Sanchez J."/>
            <person name="Ferrer M."/>
        </authorList>
    </citation>
    <scope>NUCLEOTIDE SEQUENCE</scope>
</reference>
<proteinExistence type="predicted"/>
<dbReference type="AlphaFoldDB" id="T1ATY3"/>
<dbReference type="GO" id="GO:0046872">
    <property type="term" value="F:metal ion binding"/>
    <property type="evidence" value="ECO:0007669"/>
    <property type="project" value="UniProtKB-KW"/>
</dbReference>
<evidence type="ECO:0000256" key="2">
    <source>
        <dbReference type="ARBA" id="ARBA00001946"/>
    </source>
</evidence>
<comment type="cofactor">
    <cofactor evidence="2">
        <name>Mg(2+)</name>
        <dbReference type="ChEBI" id="CHEBI:18420"/>
    </cofactor>
</comment>
<comment type="cofactor">
    <cofactor evidence="1">
        <name>Mn(2+)</name>
        <dbReference type="ChEBI" id="CHEBI:29035"/>
    </cofactor>
</comment>
<keyword evidence="6" id="KW-0464">Manganese</keyword>
<dbReference type="EMBL" id="AUZY01005117">
    <property type="protein sequence ID" value="EQD59988.1"/>
    <property type="molecule type" value="Genomic_DNA"/>
</dbReference>
<evidence type="ECO:0000313" key="8">
    <source>
        <dbReference type="EMBL" id="EQD59988.1"/>
    </source>
</evidence>
<evidence type="ECO:0000256" key="3">
    <source>
        <dbReference type="ARBA" id="ARBA00022723"/>
    </source>
</evidence>
<feature type="region of interest" description="Disordered" evidence="7">
    <location>
        <begin position="1"/>
        <end position="21"/>
    </location>
</feature>
<dbReference type="SUPFAM" id="SSF55811">
    <property type="entry name" value="Nudix"/>
    <property type="match status" value="1"/>
</dbReference>
<keyword evidence="3" id="KW-0479">Metal-binding</keyword>
<gene>
    <name evidence="8" type="ORF">B1B_07953</name>
</gene>
<dbReference type="Gene3D" id="3.90.79.10">
    <property type="entry name" value="Nucleoside Triphosphate Pyrophosphohydrolase"/>
    <property type="match status" value="1"/>
</dbReference>
<comment type="caution">
    <text evidence="8">The sequence shown here is derived from an EMBL/GenBank/DDBJ whole genome shotgun (WGS) entry which is preliminary data.</text>
</comment>
<name>T1ATY3_9ZZZZ</name>
<keyword evidence="5" id="KW-0460">Magnesium</keyword>
<reference evidence="8" key="1">
    <citation type="submission" date="2013-08" db="EMBL/GenBank/DDBJ databases">
        <authorList>
            <person name="Mendez C."/>
            <person name="Richter M."/>
            <person name="Ferrer M."/>
            <person name="Sanchez J."/>
        </authorList>
    </citation>
    <scope>NUCLEOTIDE SEQUENCE</scope>
</reference>
<accession>T1ATY3</accession>
<keyword evidence="4 8" id="KW-0378">Hydrolase</keyword>
<feature type="non-terminal residue" evidence="8">
    <location>
        <position position="112"/>
    </location>
</feature>
<dbReference type="PANTHER" id="PTHR12992">
    <property type="entry name" value="NUDIX HYDROLASE"/>
    <property type="match status" value="1"/>
</dbReference>
<dbReference type="PANTHER" id="PTHR12992:SF11">
    <property type="entry name" value="MITOCHONDRIAL COENZYME A DIPHOSPHATASE NUDT8"/>
    <property type="match status" value="1"/>
</dbReference>
<evidence type="ECO:0000256" key="7">
    <source>
        <dbReference type="SAM" id="MobiDB-lite"/>
    </source>
</evidence>
<protein>
    <submittedName>
        <fullName evidence="8">NUDIX hydrolase</fullName>
    </submittedName>
</protein>
<organism evidence="8">
    <name type="scientific">mine drainage metagenome</name>
    <dbReference type="NCBI Taxonomy" id="410659"/>
    <lineage>
        <taxon>unclassified sequences</taxon>
        <taxon>metagenomes</taxon>
        <taxon>ecological metagenomes</taxon>
    </lineage>
</organism>
<dbReference type="GO" id="GO:0010945">
    <property type="term" value="F:coenzyme A diphosphatase activity"/>
    <property type="evidence" value="ECO:0007669"/>
    <property type="project" value="InterPro"/>
</dbReference>
<dbReference type="InterPro" id="IPR015797">
    <property type="entry name" value="NUDIX_hydrolase-like_dom_sf"/>
</dbReference>
<dbReference type="InterPro" id="IPR045121">
    <property type="entry name" value="CoAse"/>
</dbReference>
<sequence>MAESRVAPAAVVENPATGPAARDGELTLARIEARLAGSRPRHARDQWWVPGQTFERSRELCRYFPDDPTPAAVLVPLVDHPGAPTVLLTVRGQDLRHHAGQVSFPGGSIEAA</sequence>
<evidence type="ECO:0000256" key="6">
    <source>
        <dbReference type="ARBA" id="ARBA00023211"/>
    </source>
</evidence>
<evidence type="ECO:0000256" key="5">
    <source>
        <dbReference type="ARBA" id="ARBA00022842"/>
    </source>
</evidence>
<evidence type="ECO:0000256" key="4">
    <source>
        <dbReference type="ARBA" id="ARBA00022801"/>
    </source>
</evidence>
<evidence type="ECO:0000256" key="1">
    <source>
        <dbReference type="ARBA" id="ARBA00001936"/>
    </source>
</evidence>